<evidence type="ECO:0000313" key="1">
    <source>
        <dbReference type="EMBL" id="GAA0201205.1"/>
    </source>
</evidence>
<keyword evidence="2" id="KW-1185">Reference proteome</keyword>
<dbReference type="Proteomes" id="UP001500399">
    <property type="component" value="Unassembled WGS sequence"/>
</dbReference>
<sequence length="198" mass="22902">MSTEKEKRFCRIREGCSKTEAIDIPASEEALCDQLRGVQQATVVLWQMNAVRFGTWDGRAFSFPVHAPLRMELLIELRIFNEQGELYLRCEDERLIGRLRTDEAGDKTAYVDTIARFWGSWGDKDQEKEKKTEWMTLRDTSRKLKLRLPIVGGKPHFVGLVTRSYIGFHKETGQAGYIDHRYYAIESADMEVYDGQGK</sequence>
<proteinExistence type="predicted"/>
<gene>
    <name evidence="1" type="ORF">GCM10008919_00700</name>
</gene>
<dbReference type="NCBIfam" id="TIGR03984">
    <property type="entry name" value="CRISPR-associated protein Csx19"/>
    <property type="match status" value="1"/>
</dbReference>
<comment type="caution">
    <text evidence="1">The sequence shown here is derived from an EMBL/GenBank/DDBJ whole genome shotgun (WGS) entry which is preliminary data.</text>
</comment>
<dbReference type="EMBL" id="BAAACR010000001">
    <property type="protein sequence ID" value="GAA0201205.1"/>
    <property type="molecule type" value="Genomic_DNA"/>
</dbReference>
<evidence type="ECO:0000313" key="2">
    <source>
        <dbReference type="Proteomes" id="UP001500399"/>
    </source>
</evidence>
<dbReference type="RefSeq" id="WP_304988090.1">
    <property type="nucleotide sequence ID" value="NZ_BAAACR010000001.1"/>
</dbReference>
<name>A0ABP3CEK4_9FIRM</name>
<accession>A0ABP3CEK4</accession>
<protein>
    <recommendedName>
        <fullName evidence="3">TIGR03984 family CRISPR-associated protein</fullName>
    </recommendedName>
</protein>
<organism evidence="1 2">
    <name type="scientific">Selenomonas dianae</name>
    <dbReference type="NCBI Taxonomy" id="135079"/>
    <lineage>
        <taxon>Bacteria</taxon>
        <taxon>Bacillati</taxon>
        <taxon>Bacillota</taxon>
        <taxon>Negativicutes</taxon>
        <taxon>Selenomonadales</taxon>
        <taxon>Selenomonadaceae</taxon>
        <taxon>Selenomonas</taxon>
    </lineage>
</organism>
<reference evidence="2" key="1">
    <citation type="journal article" date="2019" name="Int. J. Syst. Evol. Microbiol.">
        <title>The Global Catalogue of Microorganisms (GCM) 10K type strain sequencing project: providing services to taxonomists for standard genome sequencing and annotation.</title>
        <authorList>
            <consortium name="The Broad Institute Genomics Platform"/>
            <consortium name="The Broad Institute Genome Sequencing Center for Infectious Disease"/>
            <person name="Wu L."/>
            <person name="Ma J."/>
        </authorList>
    </citation>
    <scope>NUCLEOTIDE SEQUENCE [LARGE SCALE GENOMIC DNA]</scope>
    <source>
        <strain evidence="2">JCM 8542</strain>
    </source>
</reference>
<dbReference type="InterPro" id="IPR023815">
    <property type="entry name" value="CRISPR-assoc_Csx19"/>
</dbReference>
<evidence type="ECO:0008006" key="3">
    <source>
        <dbReference type="Google" id="ProtNLM"/>
    </source>
</evidence>